<keyword evidence="1" id="KW-0812">Transmembrane</keyword>
<evidence type="ECO:0000313" key="3">
    <source>
        <dbReference type="Proteomes" id="UP001050691"/>
    </source>
</evidence>
<sequence>MGGFIITDQERNPVQVLVLHPSHLRARYFKDLLPTITKVDDHIKAYLKILLTDSFETYVTAHSTDNDPREFPDVDSVVDETIPILMMVIFKTVSESELLQLVLSHKSAIQSLAVNMAREAVKITFPIIMEKCKDEISENLTWETFEDKLCGRLEGRLRAGLPGRLQGIRKTLEPDIQGRSRQDSLAKTFALAQITWFVAQCITRKAQHPSLPLTQIELMACAYAALNAAIYFFWWHKPFRVDCPIMLRSEIPPAVQEVYTFTTDFTNKLGQLLGLDVYNGSNFRGRLQMPTFDSGCLLRTEISQNIRNVVAEVLIAAVFGGIHLFAWNYQFPTGVELWLWRVSALMIVGIPPFFWISLAILNRLECENALSIPDLIVDIYLLTVPLSYIISRLFILILSLISLRKLPVGTLSNVDWLTFIPHID</sequence>
<feature type="transmembrane region" description="Helical" evidence="1">
    <location>
        <begin position="379"/>
        <end position="403"/>
    </location>
</feature>
<comment type="caution">
    <text evidence="2">The sequence shown here is derived from an EMBL/GenBank/DDBJ whole genome shotgun (WGS) entry which is preliminary data.</text>
</comment>
<dbReference type="Proteomes" id="UP001050691">
    <property type="component" value="Unassembled WGS sequence"/>
</dbReference>
<evidence type="ECO:0000256" key="1">
    <source>
        <dbReference type="SAM" id="Phobius"/>
    </source>
</evidence>
<feature type="transmembrane region" description="Helical" evidence="1">
    <location>
        <begin position="216"/>
        <end position="235"/>
    </location>
</feature>
<dbReference type="PANTHER" id="PTHR35043">
    <property type="entry name" value="TRANSCRIPTION FACTOR DOMAIN-CONTAINING PROTEIN"/>
    <property type="match status" value="1"/>
</dbReference>
<reference evidence="2" key="1">
    <citation type="submission" date="2021-10" db="EMBL/GenBank/DDBJ databases">
        <title>De novo Genome Assembly of Clathrus columnatus (Basidiomycota, Fungi) Using Illumina and Nanopore Sequence Data.</title>
        <authorList>
            <person name="Ogiso-Tanaka E."/>
            <person name="Itagaki H."/>
            <person name="Hosoya T."/>
            <person name="Hosaka K."/>
        </authorList>
    </citation>
    <scope>NUCLEOTIDE SEQUENCE</scope>
    <source>
        <strain evidence="2">MO-923</strain>
    </source>
</reference>
<dbReference type="EMBL" id="BPWL01000001">
    <property type="protein sequence ID" value="GJJ06799.1"/>
    <property type="molecule type" value="Genomic_DNA"/>
</dbReference>
<dbReference type="AlphaFoldDB" id="A0AAV5A0J6"/>
<proteinExistence type="predicted"/>
<keyword evidence="1" id="KW-1133">Transmembrane helix</keyword>
<name>A0AAV5A0J6_9AGAM</name>
<protein>
    <submittedName>
        <fullName evidence="2">Uncharacterized protein</fullName>
    </submittedName>
</protein>
<evidence type="ECO:0000313" key="2">
    <source>
        <dbReference type="EMBL" id="GJJ06799.1"/>
    </source>
</evidence>
<keyword evidence="1" id="KW-0472">Membrane</keyword>
<feature type="transmembrane region" description="Helical" evidence="1">
    <location>
        <begin position="338"/>
        <end position="358"/>
    </location>
</feature>
<feature type="transmembrane region" description="Helical" evidence="1">
    <location>
        <begin position="309"/>
        <end position="326"/>
    </location>
</feature>
<organism evidence="2 3">
    <name type="scientific">Clathrus columnatus</name>
    <dbReference type="NCBI Taxonomy" id="1419009"/>
    <lineage>
        <taxon>Eukaryota</taxon>
        <taxon>Fungi</taxon>
        <taxon>Dikarya</taxon>
        <taxon>Basidiomycota</taxon>
        <taxon>Agaricomycotina</taxon>
        <taxon>Agaricomycetes</taxon>
        <taxon>Phallomycetidae</taxon>
        <taxon>Phallales</taxon>
        <taxon>Clathraceae</taxon>
        <taxon>Clathrus</taxon>
    </lineage>
</organism>
<accession>A0AAV5A0J6</accession>
<gene>
    <name evidence="2" type="ORF">Clacol_000995</name>
</gene>
<keyword evidence="3" id="KW-1185">Reference proteome</keyword>
<dbReference type="PANTHER" id="PTHR35043:SF7">
    <property type="entry name" value="TRANSCRIPTION FACTOR DOMAIN-CONTAINING PROTEIN"/>
    <property type="match status" value="1"/>
</dbReference>